<gene>
    <name evidence="1" type="ORF">GCM10009663_01030</name>
</gene>
<dbReference type="GO" id="GO:0016787">
    <property type="term" value="F:hydrolase activity"/>
    <property type="evidence" value="ECO:0007669"/>
    <property type="project" value="UniProtKB-KW"/>
</dbReference>
<keyword evidence="2" id="KW-1185">Reference proteome</keyword>
<dbReference type="SUPFAM" id="SSF51338">
    <property type="entry name" value="Composite domain of metallo-dependent hydrolases"/>
    <property type="match status" value="1"/>
</dbReference>
<keyword evidence="1" id="KW-0378">Hydrolase</keyword>
<dbReference type="Proteomes" id="UP001499987">
    <property type="component" value="Unassembled WGS sequence"/>
</dbReference>
<evidence type="ECO:0000313" key="1">
    <source>
        <dbReference type="EMBL" id="GAA1069290.1"/>
    </source>
</evidence>
<proteinExistence type="predicted"/>
<dbReference type="Gene3D" id="3.20.20.140">
    <property type="entry name" value="Metal-dependent hydrolases"/>
    <property type="match status" value="1"/>
</dbReference>
<dbReference type="InterPro" id="IPR052349">
    <property type="entry name" value="Metallo-hydrolase_Enzymes"/>
</dbReference>
<dbReference type="InterPro" id="IPR011059">
    <property type="entry name" value="Metal-dep_hydrolase_composite"/>
</dbReference>
<sequence length="413" mass="41544">MTGADAPADGPPGREPVLLLTGARLADGRVVDVRIAGERILAVGTPGGLGPLPPASGAADGSGGTRIDLTGYLLLPAPAEPHAHYDTAFSAALPGPPPDGPPELVRRVTEAALTALAYGATAQRTHVRIGDVHGLGRLEAVLTAAQALRGLTDLQAVAMPRLLTGRAGADGRAQLREALRLGAAAVGGCPEADPDPVGYVQVLLEAAREADLPVDLHCSGADPGRLARMTGVLAPLRPRVTLGPCDALAPGASTVLASAGVRVVCLPQSGGCAGGERPPGGLRPSVVRELTQARVPLAAGSGALRDLAAPVGRADPLEAAFLLASSGALGPEDAYDAVAGRARAVLGLPPVRVDAGFPAELLAVRGDDLAGVLAGGHSRLVVHRGRVVSRTSAVREFADTVALALPRQPLPED</sequence>
<comment type="caution">
    <text evidence="1">The sequence shown here is derived from an EMBL/GenBank/DDBJ whole genome shotgun (WGS) entry which is preliminary data.</text>
</comment>
<dbReference type="PANTHER" id="PTHR32027:SF9">
    <property type="entry name" value="BLL3847 PROTEIN"/>
    <property type="match status" value="1"/>
</dbReference>
<dbReference type="RefSeq" id="WP_344621426.1">
    <property type="nucleotide sequence ID" value="NZ_BAAALD010000001.1"/>
</dbReference>
<dbReference type="SUPFAM" id="SSF51556">
    <property type="entry name" value="Metallo-dependent hydrolases"/>
    <property type="match status" value="1"/>
</dbReference>
<protein>
    <submittedName>
        <fullName evidence="1">Hydrolase</fullName>
    </submittedName>
</protein>
<accession>A0ABP4DRC9</accession>
<reference evidence="2" key="1">
    <citation type="journal article" date="2019" name="Int. J. Syst. Evol. Microbiol.">
        <title>The Global Catalogue of Microorganisms (GCM) 10K type strain sequencing project: providing services to taxonomists for standard genome sequencing and annotation.</title>
        <authorList>
            <consortium name="The Broad Institute Genomics Platform"/>
            <consortium name="The Broad Institute Genome Sequencing Center for Infectious Disease"/>
            <person name="Wu L."/>
            <person name="Ma J."/>
        </authorList>
    </citation>
    <scope>NUCLEOTIDE SEQUENCE [LARGE SCALE GENOMIC DNA]</scope>
    <source>
        <strain evidence="2">JCM 13002</strain>
    </source>
</reference>
<evidence type="ECO:0000313" key="2">
    <source>
        <dbReference type="Proteomes" id="UP001499987"/>
    </source>
</evidence>
<name>A0ABP4DRC9_9ACTN</name>
<dbReference type="EMBL" id="BAAALD010000001">
    <property type="protein sequence ID" value="GAA1069290.1"/>
    <property type="molecule type" value="Genomic_DNA"/>
</dbReference>
<dbReference type="InterPro" id="IPR032466">
    <property type="entry name" value="Metal_Hydrolase"/>
</dbReference>
<dbReference type="PANTHER" id="PTHR32027">
    <property type="entry name" value="CYTOSINE DEAMINASE"/>
    <property type="match status" value="1"/>
</dbReference>
<organism evidence="1 2">
    <name type="scientific">Kitasatospora arboriphila</name>
    <dbReference type="NCBI Taxonomy" id="258052"/>
    <lineage>
        <taxon>Bacteria</taxon>
        <taxon>Bacillati</taxon>
        <taxon>Actinomycetota</taxon>
        <taxon>Actinomycetes</taxon>
        <taxon>Kitasatosporales</taxon>
        <taxon>Streptomycetaceae</taxon>
        <taxon>Kitasatospora</taxon>
    </lineage>
</organism>